<accession>A0ABZ1CMI3</accession>
<dbReference type="Gene3D" id="1.20.144.10">
    <property type="entry name" value="Phosphatidic acid phosphatase type 2/haloperoxidase"/>
    <property type="match status" value="1"/>
</dbReference>
<dbReference type="InterPro" id="IPR000326">
    <property type="entry name" value="PAP2/HPO"/>
</dbReference>
<dbReference type="PANTHER" id="PTHR14969">
    <property type="entry name" value="SPHINGOSINE-1-PHOSPHATE PHOSPHOHYDROLASE"/>
    <property type="match status" value="1"/>
</dbReference>
<keyword evidence="3" id="KW-1185">Reference proteome</keyword>
<dbReference type="InterPro" id="IPR036938">
    <property type="entry name" value="PAP2/HPO_sf"/>
</dbReference>
<dbReference type="CDD" id="cd03385">
    <property type="entry name" value="PAP2_BcrC_like"/>
    <property type="match status" value="1"/>
</dbReference>
<sequence length="198" mass="21677">MEHLSQAIFLLLNAGPHASPRTVDVARLLAEDVIWLVPLGLVLGWLRGSTAAREALLSATAAGLTGLLLNQIIGLAWYHPRPFEAGIGRTLIQHVQDSSFPSDHLTLIWAVATNLALHQQTRLAGWSLALLGLPVAWARIYLGVHFPADMLGASVVGLFSAGLMRRLDARFAEPLARRLQPLYRMVCASLIRRGWARE</sequence>
<evidence type="ECO:0000259" key="1">
    <source>
        <dbReference type="SMART" id="SM00014"/>
    </source>
</evidence>
<proteinExistence type="predicted"/>
<dbReference type="SUPFAM" id="SSF48317">
    <property type="entry name" value="Acid phosphatase/Vanadium-dependent haloperoxidase"/>
    <property type="match status" value="1"/>
</dbReference>
<dbReference type="SMART" id="SM00014">
    <property type="entry name" value="acidPPc"/>
    <property type="match status" value="1"/>
</dbReference>
<evidence type="ECO:0000313" key="2">
    <source>
        <dbReference type="EMBL" id="WRS40621.1"/>
    </source>
</evidence>
<feature type="domain" description="Phosphatidic acid phosphatase type 2/haloperoxidase" evidence="1">
    <location>
        <begin position="55"/>
        <end position="165"/>
    </location>
</feature>
<dbReference type="EMBL" id="CP141769">
    <property type="protein sequence ID" value="WRS40621.1"/>
    <property type="molecule type" value="Genomic_DNA"/>
</dbReference>
<dbReference type="InterPro" id="IPR033879">
    <property type="entry name" value="UPP_Pase"/>
</dbReference>
<reference evidence="2 3" key="1">
    <citation type="submission" date="2023-12" db="EMBL/GenBank/DDBJ databases">
        <title>Thiobacillus sedimentum sp. nov., a chemolithoautotrophic sulfur-oxidizing bacterium isolated from freshwater sediment.</title>
        <authorList>
            <person name="Luo J."/>
            <person name="Dai C."/>
        </authorList>
    </citation>
    <scope>NUCLEOTIDE SEQUENCE [LARGE SCALE GENOMIC DNA]</scope>
    <source>
        <strain evidence="2 3">SCUT-2</strain>
    </source>
</reference>
<evidence type="ECO:0000313" key="3">
    <source>
        <dbReference type="Proteomes" id="UP001334732"/>
    </source>
</evidence>
<protein>
    <submittedName>
        <fullName evidence="2">Undecaprenyl-diphosphatase</fullName>
    </submittedName>
</protein>
<dbReference type="Proteomes" id="UP001334732">
    <property type="component" value="Chromosome"/>
</dbReference>
<dbReference type="Pfam" id="PF01569">
    <property type="entry name" value="PAP2"/>
    <property type="match status" value="1"/>
</dbReference>
<dbReference type="PANTHER" id="PTHR14969:SF13">
    <property type="entry name" value="AT30094P"/>
    <property type="match status" value="1"/>
</dbReference>
<gene>
    <name evidence="2" type="ORF">VA613_07015</name>
</gene>
<dbReference type="RefSeq" id="WP_324781148.1">
    <property type="nucleotide sequence ID" value="NZ_CP141769.1"/>
</dbReference>
<name>A0ABZ1CMI3_9PROT</name>
<organism evidence="2 3">
    <name type="scientific">Thiobacillus sedimenti</name>
    <dbReference type="NCBI Taxonomy" id="3110231"/>
    <lineage>
        <taxon>Bacteria</taxon>
        <taxon>Pseudomonadati</taxon>
        <taxon>Pseudomonadota</taxon>
        <taxon>Betaproteobacteria</taxon>
        <taxon>Nitrosomonadales</taxon>
        <taxon>Thiobacillaceae</taxon>
        <taxon>Thiobacillus</taxon>
    </lineage>
</organism>